<dbReference type="InterPro" id="IPR056789">
    <property type="entry name" value="LRR_R13L1-DRL21"/>
</dbReference>
<dbReference type="Pfam" id="PF18052">
    <property type="entry name" value="Rx_N"/>
    <property type="match status" value="1"/>
</dbReference>
<evidence type="ECO:0000313" key="11">
    <source>
        <dbReference type="Proteomes" id="UP001324115"/>
    </source>
</evidence>
<reference evidence="10 11" key="1">
    <citation type="journal article" date="2023" name="G3 (Bethesda)">
        <title>A haplotype-resolved chromosome-scale genome for Quercus rubra L. provides insights into the genetics of adaptive traits for red oak species.</title>
        <authorList>
            <person name="Kapoor B."/>
            <person name="Jenkins J."/>
            <person name="Schmutz J."/>
            <person name="Zhebentyayeva T."/>
            <person name="Kuelheim C."/>
            <person name="Coggeshall M."/>
            <person name="Heim C."/>
            <person name="Lasky J.R."/>
            <person name="Leites L."/>
            <person name="Islam-Faridi N."/>
            <person name="Romero-Severson J."/>
            <person name="DeLeo V.L."/>
            <person name="Lucas S.M."/>
            <person name="Lazic D."/>
            <person name="Gailing O."/>
            <person name="Carlson J."/>
            <person name="Staton M."/>
        </authorList>
    </citation>
    <scope>NUCLEOTIDE SEQUENCE [LARGE SCALE GENOMIC DNA]</scope>
    <source>
        <strain evidence="10">Pseudo-F2</strain>
    </source>
</reference>
<sequence length="938" mass="106517">MAEGALFDLAGKVINVLGSLIAEEVKLAFGVKTDIEYLRNTVSTIQAVILDAEKQSSHSHQIKDWLSKLKDVLHDADDLLDDFSTQVLRQKVMSGNKMTKEVRIFFSSSNQLAFSLKIGHEIKAIRERLNAIAKDKEAFHFSQSLVEPQVMNRGRETYSFVLKDEVIGRENDKEEIMKRLFDDSVKENISIIPIVGIGGLGKTTLAQLVYNDEDVQTKFEIKLWVCISDIFDVQRIVKEIVEQLTKQKHEESLEILQNKLREELYEKKYLIILDDLWNEDNIEWLRFRNLLMVGARGSRVIVTTRSVQVARIIGATSWHALKGLPKEKAWSLFVKVAFEQGQLPENQAFISLGKEIVEKCGGLPLAIRTIASLLCTKASENEWQSFKDYELSKITQEEENGILSTLKLSYDHLPSRLKQCFAYCRLFPKDYRIDVNTLINFWIAQGFILLEGPRQRFVDIGRKYFMELLWMSFFQDVENDDLGNIVSCKMHDLMHDLAILVSGMESVILNSSGENVIEKVHHVSFDLVDSSSQFSIPVANKRKIRTILVASVGGKLGKLTCDTLISNLNYLRTLDLSCLGLHVVPHSIGELSHLRYLDLSQNVHIAILPNSITNLLNLQTLKLYFCHSLKKLPRDLKKLVNLRHLDISWCNKLMNIPLGLGHLTSLELVRGFVVRLRQEDLKASSYNWYKKNQARSGGGLSELMGLSNLGGSLVITNLGHGEDDMVECKATNMKQKQHLQELELCWDLEWDDGETECYDDMSLEGLQPHQNLKRLILSHYMGVRIPSWVSSLTNLVHFNLFDNKRLQHLPPLNQLPYLKVVSLWVMEALEYISDEGSVSNVLVASFSSSSSSKTPFFPSLSSLTISGCPKLKGWWRNSDDDDDDNEPHYLLVPSFPPSLSTLLISDCPNLTSMPLIPDLTSLKESEIAGCPLLRLRKK</sequence>
<evidence type="ECO:0000259" key="7">
    <source>
        <dbReference type="Pfam" id="PF18052"/>
    </source>
</evidence>
<evidence type="ECO:0000259" key="9">
    <source>
        <dbReference type="Pfam" id="PF25019"/>
    </source>
</evidence>
<feature type="domain" description="Disease resistance protein winged helix" evidence="8">
    <location>
        <begin position="426"/>
        <end position="498"/>
    </location>
</feature>
<evidence type="ECO:0000256" key="5">
    <source>
        <dbReference type="ARBA" id="ARBA00022840"/>
    </source>
</evidence>
<keyword evidence="2" id="KW-0677">Repeat</keyword>
<keyword evidence="1" id="KW-0433">Leucine-rich repeat</keyword>
<dbReference type="Pfam" id="PF25019">
    <property type="entry name" value="LRR_R13L1-DRL21"/>
    <property type="match status" value="1"/>
</dbReference>
<dbReference type="InterPro" id="IPR058922">
    <property type="entry name" value="WHD_DRP"/>
</dbReference>
<proteinExistence type="predicted"/>
<dbReference type="Gene3D" id="3.40.50.300">
    <property type="entry name" value="P-loop containing nucleotide triphosphate hydrolases"/>
    <property type="match status" value="1"/>
</dbReference>
<evidence type="ECO:0008006" key="12">
    <source>
        <dbReference type="Google" id="ProtNLM"/>
    </source>
</evidence>
<evidence type="ECO:0000313" key="10">
    <source>
        <dbReference type="EMBL" id="KAK4592307.1"/>
    </source>
</evidence>
<evidence type="ECO:0000256" key="4">
    <source>
        <dbReference type="ARBA" id="ARBA00022821"/>
    </source>
</evidence>
<evidence type="ECO:0000256" key="2">
    <source>
        <dbReference type="ARBA" id="ARBA00022737"/>
    </source>
</evidence>
<keyword evidence="5" id="KW-0067">ATP-binding</keyword>
<organism evidence="10 11">
    <name type="scientific">Quercus rubra</name>
    <name type="common">Northern red oak</name>
    <name type="synonym">Quercus borealis</name>
    <dbReference type="NCBI Taxonomy" id="3512"/>
    <lineage>
        <taxon>Eukaryota</taxon>
        <taxon>Viridiplantae</taxon>
        <taxon>Streptophyta</taxon>
        <taxon>Embryophyta</taxon>
        <taxon>Tracheophyta</taxon>
        <taxon>Spermatophyta</taxon>
        <taxon>Magnoliopsida</taxon>
        <taxon>eudicotyledons</taxon>
        <taxon>Gunneridae</taxon>
        <taxon>Pentapetalae</taxon>
        <taxon>rosids</taxon>
        <taxon>fabids</taxon>
        <taxon>Fagales</taxon>
        <taxon>Fagaceae</taxon>
        <taxon>Quercus</taxon>
    </lineage>
</organism>
<comment type="caution">
    <text evidence="10">The sequence shown here is derived from an EMBL/GenBank/DDBJ whole genome shotgun (WGS) entry which is preliminary data.</text>
</comment>
<keyword evidence="3" id="KW-0547">Nucleotide-binding</keyword>
<dbReference type="Proteomes" id="UP001324115">
    <property type="component" value="Unassembled WGS sequence"/>
</dbReference>
<dbReference type="InterPro" id="IPR032675">
    <property type="entry name" value="LRR_dom_sf"/>
</dbReference>
<dbReference type="GO" id="GO:0051707">
    <property type="term" value="P:response to other organism"/>
    <property type="evidence" value="ECO:0007669"/>
    <property type="project" value="UniProtKB-ARBA"/>
</dbReference>
<dbReference type="Gene3D" id="3.80.10.10">
    <property type="entry name" value="Ribonuclease Inhibitor"/>
    <property type="match status" value="2"/>
</dbReference>
<dbReference type="FunFam" id="3.40.50.300:FF:001091">
    <property type="entry name" value="Probable disease resistance protein At1g61300"/>
    <property type="match status" value="1"/>
</dbReference>
<dbReference type="SUPFAM" id="SSF52058">
    <property type="entry name" value="L domain-like"/>
    <property type="match status" value="1"/>
</dbReference>
<accession>A0AAN7FGC7</accession>
<dbReference type="SUPFAM" id="SSF52540">
    <property type="entry name" value="P-loop containing nucleoside triphosphate hydrolases"/>
    <property type="match status" value="1"/>
</dbReference>
<name>A0AAN7FGC7_QUERU</name>
<evidence type="ECO:0000256" key="1">
    <source>
        <dbReference type="ARBA" id="ARBA00022614"/>
    </source>
</evidence>
<dbReference type="AlphaFoldDB" id="A0AAN7FGC7"/>
<dbReference type="Gene3D" id="1.20.5.4130">
    <property type="match status" value="1"/>
</dbReference>
<dbReference type="PANTHER" id="PTHR36766:SF38">
    <property type="entry name" value="DISEASE RESISTANCE PROTEIN RGA3"/>
    <property type="match status" value="1"/>
</dbReference>
<evidence type="ECO:0000256" key="3">
    <source>
        <dbReference type="ARBA" id="ARBA00022741"/>
    </source>
</evidence>
<keyword evidence="4" id="KW-0611">Plant defense</keyword>
<protein>
    <recommendedName>
        <fullName evidence="12">Disease resistance protein RGA3</fullName>
    </recommendedName>
</protein>
<dbReference type="InterPro" id="IPR041118">
    <property type="entry name" value="Rx_N"/>
</dbReference>
<dbReference type="PRINTS" id="PR00364">
    <property type="entry name" value="DISEASERSIST"/>
</dbReference>
<dbReference type="PANTHER" id="PTHR36766">
    <property type="entry name" value="PLANT BROAD-SPECTRUM MILDEW RESISTANCE PROTEIN RPW8"/>
    <property type="match status" value="1"/>
</dbReference>
<dbReference type="Gene3D" id="1.10.8.430">
    <property type="entry name" value="Helical domain of apoptotic protease-activating factors"/>
    <property type="match status" value="1"/>
</dbReference>
<dbReference type="Pfam" id="PF23559">
    <property type="entry name" value="WHD_DRP"/>
    <property type="match status" value="1"/>
</dbReference>
<dbReference type="InterPro" id="IPR002182">
    <property type="entry name" value="NB-ARC"/>
</dbReference>
<feature type="domain" description="Disease resistance N-terminal" evidence="7">
    <location>
        <begin position="12"/>
        <end position="97"/>
    </location>
</feature>
<dbReference type="EMBL" id="JAXUIC010000004">
    <property type="protein sequence ID" value="KAK4592307.1"/>
    <property type="molecule type" value="Genomic_DNA"/>
</dbReference>
<dbReference type="InterPro" id="IPR027417">
    <property type="entry name" value="P-loop_NTPase"/>
</dbReference>
<dbReference type="InterPro" id="IPR042197">
    <property type="entry name" value="Apaf_helical"/>
</dbReference>
<dbReference type="Pfam" id="PF00931">
    <property type="entry name" value="NB-ARC"/>
    <property type="match status" value="1"/>
</dbReference>
<dbReference type="FunFam" id="1.10.10.10:FF:000322">
    <property type="entry name" value="Probable disease resistance protein At1g63360"/>
    <property type="match status" value="1"/>
</dbReference>
<keyword evidence="11" id="KW-1185">Reference proteome</keyword>
<gene>
    <name evidence="10" type="ORF">RGQ29_016728</name>
</gene>
<evidence type="ECO:0000259" key="8">
    <source>
        <dbReference type="Pfam" id="PF23559"/>
    </source>
</evidence>
<evidence type="ECO:0000259" key="6">
    <source>
        <dbReference type="Pfam" id="PF00931"/>
    </source>
</evidence>
<dbReference type="GO" id="GO:0043531">
    <property type="term" value="F:ADP binding"/>
    <property type="evidence" value="ECO:0007669"/>
    <property type="project" value="InterPro"/>
</dbReference>
<feature type="domain" description="NB-ARC" evidence="6">
    <location>
        <begin position="170"/>
        <end position="340"/>
    </location>
</feature>
<feature type="domain" description="R13L1/DRL21-like LRR repeat region" evidence="9">
    <location>
        <begin position="700"/>
        <end position="824"/>
    </location>
</feature>
<dbReference type="GO" id="GO:0006952">
    <property type="term" value="P:defense response"/>
    <property type="evidence" value="ECO:0007669"/>
    <property type="project" value="UniProtKB-KW"/>
</dbReference>
<dbReference type="GO" id="GO:0005524">
    <property type="term" value="F:ATP binding"/>
    <property type="evidence" value="ECO:0007669"/>
    <property type="project" value="UniProtKB-KW"/>
</dbReference>